<feature type="transmembrane region" description="Helical" evidence="1">
    <location>
        <begin position="254"/>
        <end position="274"/>
    </location>
</feature>
<dbReference type="Pfam" id="PF19597">
    <property type="entry name" value="TrbL_4"/>
    <property type="match status" value="1"/>
</dbReference>
<geneLocation type="plasmid" evidence="2">
    <name>pLRSA417</name>
</geneLocation>
<feature type="transmembrane region" description="Helical" evidence="1">
    <location>
        <begin position="22"/>
        <end position="42"/>
    </location>
</feature>
<feature type="transmembrane region" description="Helical" evidence="1">
    <location>
        <begin position="197"/>
        <end position="214"/>
    </location>
</feature>
<dbReference type="EMBL" id="KJ922127">
    <property type="protein sequence ID" value="AJM87280.1"/>
    <property type="molecule type" value="Genomic_DNA"/>
</dbReference>
<dbReference type="InterPro" id="IPR046084">
    <property type="entry name" value="TrbL_4"/>
</dbReference>
<gene>
    <name evidence="2" type="primary">traL</name>
</gene>
<evidence type="ECO:0000313" key="2">
    <source>
        <dbReference type="EMBL" id="AJM87280.1"/>
    </source>
</evidence>
<sequence>MDWIKDAVKDLTNGIADGMMNFIFQFLYTLFYEPLKFFIWLLDKILIDPNSISSDYISNASILVNSLITSIAVCVFAFKMVQVMKQNAEGNAESPGYYVAQLLPSSLLVAALPWLVDIMTKLSYAATRAFLDVGQKSYLETIKEWSSLKKGQDGFKEMLGSMGTMAGSQIMFILFILLILVFTVIFIFQFVSRIADLIIMKVVAPLVAVSLLADENNYVGVWWRELLAISIQLPLQVFTFFGGINLFFGAKLDVGTLLLGIGFFIITVKSPSFIRSMVYSTGSGRMATGMAGSGAKLLVRKMLSK</sequence>
<dbReference type="RefSeq" id="WP_030061488.1">
    <property type="nucleotide sequence ID" value="NZ_CP048644.1"/>
</dbReference>
<feature type="transmembrane region" description="Helical" evidence="1">
    <location>
        <begin position="62"/>
        <end position="84"/>
    </location>
</feature>
<keyword evidence="1" id="KW-0472">Membrane</keyword>
<protein>
    <submittedName>
        <fullName evidence="2">Conjugal transfer protein traL</fullName>
    </submittedName>
</protein>
<feature type="transmembrane region" description="Helical" evidence="1">
    <location>
        <begin position="96"/>
        <end position="116"/>
    </location>
</feature>
<evidence type="ECO:0000256" key="1">
    <source>
        <dbReference type="SAM" id="Phobius"/>
    </source>
</evidence>
<organism evidence="2">
    <name type="scientific">Staphylococcus aureus</name>
    <dbReference type="NCBI Taxonomy" id="1280"/>
    <lineage>
        <taxon>Bacteria</taxon>
        <taxon>Bacillati</taxon>
        <taxon>Bacillota</taxon>
        <taxon>Bacilli</taxon>
        <taxon>Bacillales</taxon>
        <taxon>Staphylococcaceae</taxon>
        <taxon>Staphylococcus</taxon>
    </lineage>
</organism>
<feature type="transmembrane region" description="Helical" evidence="1">
    <location>
        <begin position="226"/>
        <end position="248"/>
    </location>
</feature>
<name>A0A0C5BVN9_STAAU</name>
<keyword evidence="2" id="KW-0614">Plasmid</keyword>
<keyword evidence="1" id="KW-1133">Transmembrane helix</keyword>
<dbReference type="AlphaFoldDB" id="A0A0C5BVN9"/>
<proteinExistence type="predicted"/>
<keyword evidence="1" id="KW-0812">Transmembrane</keyword>
<accession>A0A0C5BVN9</accession>
<feature type="transmembrane region" description="Helical" evidence="1">
    <location>
        <begin position="170"/>
        <end position="191"/>
    </location>
</feature>
<reference evidence="2" key="1">
    <citation type="journal article" date="2015" name="Antimicrob. Agents Chemother.">
        <title>Dissemination of the Same cfr-Carrying Plasmid among Methicillin-Resistant Staphylococcus aureus and Coagulase-Negative Staphylococcal Isolates in China.</title>
        <authorList>
            <person name="Cai J.C."/>
            <person name="Hu Y.Y."/>
            <person name="Zhou H.W."/>
            <person name="Chen G.X."/>
            <person name="Zhang R."/>
        </authorList>
    </citation>
    <scope>NUCLEOTIDE SEQUENCE</scope>
    <source>
        <strain evidence="2">417</strain>
        <plasmid evidence="2">pLRSA417</plasmid>
    </source>
</reference>